<name>A0A0E9V1I3_ANGAN</name>
<organism evidence="1">
    <name type="scientific">Anguilla anguilla</name>
    <name type="common">European freshwater eel</name>
    <name type="synonym">Muraena anguilla</name>
    <dbReference type="NCBI Taxonomy" id="7936"/>
    <lineage>
        <taxon>Eukaryota</taxon>
        <taxon>Metazoa</taxon>
        <taxon>Chordata</taxon>
        <taxon>Craniata</taxon>
        <taxon>Vertebrata</taxon>
        <taxon>Euteleostomi</taxon>
        <taxon>Actinopterygii</taxon>
        <taxon>Neopterygii</taxon>
        <taxon>Teleostei</taxon>
        <taxon>Anguilliformes</taxon>
        <taxon>Anguillidae</taxon>
        <taxon>Anguilla</taxon>
    </lineage>
</organism>
<dbReference type="EMBL" id="GBXM01036741">
    <property type="protein sequence ID" value="JAH71836.1"/>
    <property type="molecule type" value="Transcribed_RNA"/>
</dbReference>
<evidence type="ECO:0000313" key="1">
    <source>
        <dbReference type="EMBL" id="JAH71836.1"/>
    </source>
</evidence>
<reference evidence="1" key="1">
    <citation type="submission" date="2014-11" db="EMBL/GenBank/DDBJ databases">
        <authorList>
            <person name="Amaro Gonzalez C."/>
        </authorList>
    </citation>
    <scope>NUCLEOTIDE SEQUENCE</scope>
</reference>
<sequence>MQMLAELKILICCRWCSEVMELVALDK</sequence>
<accession>A0A0E9V1I3</accession>
<protein>
    <submittedName>
        <fullName evidence="1">Uncharacterized protein</fullName>
    </submittedName>
</protein>
<dbReference type="AlphaFoldDB" id="A0A0E9V1I3"/>
<reference evidence="1" key="2">
    <citation type="journal article" date="2015" name="Fish Shellfish Immunol.">
        <title>Early steps in the European eel (Anguilla anguilla)-Vibrio vulnificus interaction in the gills: Role of the RtxA13 toxin.</title>
        <authorList>
            <person name="Callol A."/>
            <person name="Pajuelo D."/>
            <person name="Ebbesson L."/>
            <person name="Teles M."/>
            <person name="MacKenzie S."/>
            <person name="Amaro C."/>
        </authorList>
    </citation>
    <scope>NUCLEOTIDE SEQUENCE</scope>
</reference>
<proteinExistence type="predicted"/>